<comment type="caution">
    <text evidence="2">The sequence shown here is derived from an EMBL/GenBank/DDBJ whole genome shotgun (WGS) entry which is preliminary data.</text>
</comment>
<sequence>MAATPCHISISAPMKSGTSRNGLLRAWKPNPLLFSSKSAQNPFK</sequence>
<feature type="region of interest" description="Disordered" evidence="1">
    <location>
        <begin position="1"/>
        <end position="22"/>
    </location>
</feature>
<reference evidence="3" key="1">
    <citation type="submission" date="2013-09" db="EMBL/GenBank/DDBJ databases">
        <title>Corchorus olitorius genome sequencing.</title>
        <authorList>
            <person name="Alam M."/>
            <person name="Haque M.S."/>
            <person name="Islam M.S."/>
            <person name="Emdad E.M."/>
            <person name="Islam M.M."/>
            <person name="Ahmed B."/>
            <person name="Halim A."/>
            <person name="Hossen Q.M.M."/>
            <person name="Hossain M.Z."/>
            <person name="Ahmed R."/>
            <person name="Khan M.M."/>
            <person name="Islam R."/>
            <person name="Rashid M.M."/>
            <person name="Khan S.A."/>
            <person name="Rahman M.S."/>
            <person name="Alam M."/>
            <person name="Yahiya A.S."/>
            <person name="Khan M.S."/>
            <person name="Azam M.S."/>
            <person name="Haque T."/>
            <person name="Lashkar M.Z.H."/>
            <person name="Akhand A.I."/>
            <person name="Morshed G."/>
            <person name="Roy S."/>
            <person name="Uddin K.S."/>
            <person name="Rabeya T."/>
            <person name="Hossain A.S."/>
            <person name="Chowdhury A."/>
            <person name="Snigdha A.R."/>
            <person name="Mortoza M.S."/>
            <person name="Matin S.A."/>
            <person name="Hoque S.M.E."/>
            <person name="Islam M.K."/>
            <person name="Roy D.K."/>
            <person name="Haider R."/>
            <person name="Moosa M.M."/>
            <person name="Elias S.M."/>
            <person name="Hasan A.M."/>
            <person name="Jahan S."/>
            <person name="Shafiuddin M."/>
            <person name="Mahmood N."/>
            <person name="Shommy N.S."/>
        </authorList>
    </citation>
    <scope>NUCLEOTIDE SEQUENCE [LARGE SCALE GENOMIC DNA]</scope>
    <source>
        <strain evidence="3">cv. O-4</strain>
    </source>
</reference>
<evidence type="ECO:0000313" key="2">
    <source>
        <dbReference type="EMBL" id="OMO54814.1"/>
    </source>
</evidence>
<dbReference type="EMBL" id="AWUE01023150">
    <property type="protein sequence ID" value="OMO54814.1"/>
    <property type="molecule type" value="Genomic_DNA"/>
</dbReference>
<keyword evidence="3" id="KW-1185">Reference proteome</keyword>
<name>A0A1R3G9Q2_9ROSI</name>
<dbReference type="AlphaFoldDB" id="A0A1R3G9Q2"/>
<evidence type="ECO:0000313" key="3">
    <source>
        <dbReference type="Proteomes" id="UP000187203"/>
    </source>
</evidence>
<proteinExistence type="predicted"/>
<gene>
    <name evidence="2" type="ORF">COLO4_36341</name>
</gene>
<dbReference type="Proteomes" id="UP000187203">
    <property type="component" value="Unassembled WGS sequence"/>
</dbReference>
<evidence type="ECO:0000256" key="1">
    <source>
        <dbReference type="SAM" id="MobiDB-lite"/>
    </source>
</evidence>
<protein>
    <submittedName>
        <fullName evidence="2">Uncharacterized protein</fullName>
    </submittedName>
</protein>
<organism evidence="2 3">
    <name type="scientific">Corchorus olitorius</name>
    <dbReference type="NCBI Taxonomy" id="93759"/>
    <lineage>
        <taxon>Eukaryota</taxon>
        <taxon>Viridiplantae</taxon>
        <taxon>Streptophyta</taxon>
        <taxon>Embryophyta</taxon>
        <taxon>Tracheophyta</taxon>
        <taxon>Spermatophyta</taxon>
        <taxon>Magnoliopsida</taxon>
        <taxon>eudicotyledons</taxon>
        <taxon>Gunneridae</taxon>
        <taxon>Pentapetalae</taxon>
        <taxon>rosids</taxon>
        <taxon>malvids</taxon>
        <taxon>Malvales</taxon>
        <taxon>Malvaceae</taxon>
        <taxon>Grewioideae</taxon>
        <taxon>Apeibeae</taxon>
        <taxon>Corchorus</taxon>
    </lineage>
</organism>
<accession>A0A1R3G9Q2</accession>